<accession>A0A7L9RRV6</accession>
<keyword evidence="2" id="KW-1185">Reference proteome</keyword>
<dbReference type="Proteomes" id="UP000594001">
    <property type="component" value="Chromosome"/>
</dbReference>
<gene>
    <name evidence="1" type="ORF">CPBP_00041</name>
</gene>
<evidence type="ECO:0000313" key="1">
    <source>
        <dbReference type="EMBL" id="QOL19292.1"/>
    </source>
</evidence>
<reference evidence="1 2" key="1">
    <citation type="submission" date="2020-06" db="EMBL/GenBank/DDBJ databases">
        <title>The endosymbiont of the kinetoplastid Bodo saltans is a Paracaedibacter-like alpha-proteobacterium possessing a putative toxin-antitoxin system.</title>
        <authorList>
            <person name="Midha S."/>
            <person name="Rigden D.J."/>
            <person name="Siozios S."/>
            <person name="Hurst G.D.D."/>
            <person name="Jackson A.P."/>
        </authorList>
    </citation>
    <scope>NUCLEOTIDE SEQUENCE [LARGE SCALE GENOMIC DNA]</scope>
    <source>
        <strain evidence="1">Lake Konstanz</strain>
    </source>
</reference>
<evidence type="ECO:0000313" key="2">
    <source>
        <dbReference type="Proteomes" id="UP000594001"/>
    </source>
</evidence>
<sequence>MDATARCYGFFFTGFFIGRETSEPTRGISLFQNLFKRFPTYLCFIGKAFNKFSFIDFLITKMTL</sequence>
<dbReference type="KEGG" id="pbal:CPBP_00041"/>
<name>A0A7L9RRV6_9PROT</name>
<proteinExistence type="predicted"/>
<dbReference type="AlphaFoldDB" id="A0A7L9RRV6"/>
<dbReference type="EMBL" id="CP054719">
    <property type="protein sequence ID" value="QOL19292.1"/>
    <property type="molecule type" value="Genomic_DNA"/>
</dbReference>
<organism evidence="1 2">
    <name type="scientific">Candidatus Bodocaedibacter vickermanii</name>
    <dbReference type="NCBI Taxonomy" id="2741701"/>
    <lineage>
        <taxon>Bacteria</taxon>
        <taxon>Pseudomonadati</taxon>
        <taxon>Pseudomonadota</taxon>
        <taxon>Alphaproteobacteria</taxon>
        <taxon>Holosporales</taxon>
        <taxon>Candidatus Paracaedibacteraceae</taxon>
        <taxon>Candidatus Bodocaedibacter</taxon>
    </lineage>
</organism>
<protein>
    <submittedName>
        <fullName evidence="1">Uncharacterized protein</fullName>
    </submittedName>
</protein>